<dbReference type="Proteomes" id="UP000297693">
    <property type="component" value="Unassembled WGS sequence"/>
</dbReference>
<dbReference type="EMBL" id="RQGD01000046">
    <property type="protein sequence ID" value="TGL56305.1"/>
    <property type="molecule type" value="Genomic_DNA"/>
</dbReference>
<evidence type="ECO:0008006" key="3">
    <source>
        <dbReference type="Google" id="ProtNLM"/>
    </source>
</evidence>
<sequence length="177" mass="19804">MLPNIRLFSLLLSILFLFHSCFTGVKKNIDNLKNCKFELVNLLVHSEPNKDFLLIPKFVVTPVISASNPNEEDVEIYKFNLKLFLVTNSGQQLIGTIINEEPKLIPKNSQVELQLTLDIDQKKGIDSKLISLLLQLVSAAAKGSEAEIYINGDVEIRSSIGSISLPISETQKIKLKR</sequence>
<protein>
    <recommendedName>
        <fullName evidence="3">Late embryogenesis abundant protein LEA-2 subgroup domain-containing protein</fullName>
    </recommendedName>
</protein>
<gene>
    <name evidence="1" type="ORF">EHQ58_16885</name>
</gene>
<keyword evidence="2" id="KW-1185">Reference proteome</keyword>
<comment type="caution">
    <text evidence="1">The sequence shown here is derived from an EMBL/GenBank/DDBJ whole genome shotgun (WGS) entry which is preliminary data.</text>
</comment>
<name>A0A4V3JQM0_9LEPT</name>
<proteinExistence type="predicted"/>
<accession>A0A4V3JQM0</accession>
<dbReference type="AlphaFoldDB" id="A0A4V3JQM0"/>
<organism evidence="1 2">
    <name type="scientific">Leptospira ognonensis</name>
    <dbReference type="NCBI Taxonomy" id="2484945"/>
    <lineage>
        <taxon>Bacteria</taxon>
        <taxon>Pseudomonadati</taxon>
        <taxon>Spirochaetota</taxon>
        <taxon>Spirochaetia</taxon>
        <taxon>Leptospirales</taxon>
        <taxon>Leptospiraceae</taxon>
        <taxon>Leptospira</taxon>
    </lineage>
</organism>
<evidence type="ECO:0000313" key="1">
    <source>
        <dbReference type="EMBL" id="TGL56305.1"/>
    </source>
</evidence>
<reference evidence="1" key="1">
    <citation type="journal article" date="2019" name="PLoS Negl. Trop. Dis.">
        <title>Revisiting the worldwide diversity of Leptospira species in the environment.</title>
        <authorList>
            <person name="Vincent A.T."/>
            <person name="Schiettekatte O."/>
            <person name="Bourhy P."/>
            <person name="Veyrier F.J."/>
            <person name="Picardeau M."/>
        </authorList>
    </citation>
    <scope>NUCLEOTIDE SEQUENCE [LARGE SCALE GENOMIC DNA]</scope>
    <source>
        <strain evidence="1">201702476</strain>
    </source>
</reference>
<dbReference type="OrthoDB" id="343701at2"/>
<evidence type="ECO:0000313" key="2">
    <source>
        <dbReference type="Proteomes" id="UP000297693"/>
    </source>
</evidence>